<evidence type="ECO:0000256" key="2">
    <source>
        <dbReference type="SAM" id="SignalP"/>
    </source>
</evidence>
<gene>
    <name evidence="3" type="ORF">ACFQY0_20745</name>
</gene>
<keyword evidence="4" id="KW-1185">Reference proteome</keyword>
<keyword evidence="2" id="KW-0732">Signal</keyword>
<feature type="region of interest" description="Disordered" evidence="1">
    <location>
        <begin position="152"/>
        <end position="173"/>
    </location>
</feature>
<feature type="chain" id="PRO_5047343799" evidence="2">
    <location>
        <begin position="19"/>
        <end position="173"/>
    </location>
</feature>
<evidence type="ECO:0000313" key="4">
    <source>
        <dbReference type="Proteomes" id="UP001596472"/>
    </source>
</evidence>
<evidence type="ECO:0000313" key="3">
    <source>
        <dbReference type="EMBL" id="MFC7339630.1"/>
    </source>
</evidence>
<organism evidence="3 4">
    <name type="scientific">Haloferula chungangensis</name>
    <dbReference type="NCBI Taxonomy" id="1048331"/>
    <lineage>
        <taxon>Bacteria</taxon>
        <taxon>Pseudomonadati</taxon>
        <taxon>Verrucomicrobiota</taxon>
        <taxon>Verrucomicrobiia</taxon>
        <taxon>Verrucomicrobiales</taxon>
        <taxon>Verrucomicrobiaceae</taxon>
        <taxon>Haloferula</taxon>
    </lineage>
</organism>
<proteinExistence type="predicted"/>
<dbReference type="Proteomes" id="UP001596472">
    <property type="component" value="Unassembled WGS sequence"/>
</dbReference>
<protein>
    <submittedName>
        <fullName evidence="3">Uncharacterized protein</fullName>
    </submittedName>
</protein>
<sequence length="173" mass="18964">MRLLCLLSIVCIGLLASARGGEGGSGLIDEATEIVIGPVFGTDFDPATEHVARIQEKKLIRQVLQSTAGKKPEEIDHYLMLPHLQVAVLNDRGEIIAAFALDRTPAKNSTGSRVVLRTAKVVTNNGKTTIEFGDLFNGFPCKALEPYRTMDKELPETKEVNKPEQDDAYQRPC</sequence>
<accession>A0ABW2LES3</accession>
<dbReference type="RefSeq" id="WP_379716819.1">
    <property type="nucleotide sequence ID" value="NZ_JBHTBS010000025.1"/>
</dbReference>
<reference evidence="4" key="1">
    <citation type="journal article" date="2019" name="Int. J. Syst. Evol. Microbiol.">
        <title>The Global Catalogue of Microorganisms (GCM) 10K type strain sequencing project: providing services to taxonomists for standard genome sequencing and annotation.</title>
        <authorList>
            <consortium name="The Broad Institute Genomics Platform"/>
            <consortium name="The Broad Institute Genome Sequencing Center for Infectious Disease"/>
            <person name="Wu L."/>
            <person name="Ma J."/>
        </authorList>
    </citation>
    <scope>NUCLEOTIDE SEQUENCE [LARGE SCALE GENOMIC DNA]</scope>
    <source>
        <strain evidence="4">CGMCC 4.1467</strain>
    </source>
</reference>
<evidence type="ECO:0000256" key="1">
    <source>
        <dbReference type="SAM" id="MobiDB-lite"/>
    </source>
</evidence>
<name>A0ABW2LES3_9BACT</name>
<feature type="signal peptide" evidence="2">
    <location>
        <begin position="1"/>
        <end position="18"/>
    </location>
</feature>
<dbReference type="EMBL" id="JBHTBS010000025">
    <property type="protein sequence ID" value="MFC7339630.1"/>
    <property type="molecule type" value="Genomic_DNA"/>
</dbReference>
<comment type="caution">
    <text evidence="3">The sequence shown here is derived from an EMBL/GenBank/DDBJ whole genome shotgun (WGS) entry which is preliminary data.</text>
</comment>